<organism evidence="3 4">
    <name type="scientific">Salibacterium salarium</name>
    <dbReference type="NCBI Taxonomy" id="284579"/>
    <lineage>
        <taxon>Bacteria</taxon>
        <taxon>Bacillati</taxon>
        <taxon>Bacillota</taxon>
        <taxon>Bacilli</taxon>
        <taxon>Bacillales</taxon>
        <taxon>Bacillaceae</taxon>
    </lineage>
</organism>
<reference evidence="3 4" key="1">
    <citation type="submission" date="2018-10" db="EMBL/GenBank/DDBJ databases">
        <title>Draft genome sequence of Bacillus salarius IM0101, isolated from a hypersaline soil in Inner Mongolia, China.</title>
        <authorList>
            <person name="Yamprayoonswat W."/>
            <person name="Boonvisut S."/>
            <person name="Jumpathong W."/>
            <person name="Sittihan S."/>
            <person name="Ruangsuj P."/>
            <person name="Wanthongcharoen S."/>
            <person name="Thongpramul N."/>
            <person name="Pimmason S."/>
            <person name="Yu B."/>
            <person name="Yasawong M."/>
        </authorList>
    </citation>
    <scope>NUCLEOTIDE SEQUENCE [LARGE SCALE GENOMIC DNA]</scope>
    <source>
        <strain evidence="3 4">IM0101</strain>
    </source>
</reference>
<dbReference type="Gene3D" id="3.10.129.10">
    <property type="entry name" value="Hotdog Thioesterase"/>
    <property type="match status" value="1"/>
</dbReference>
<dbReference type="SUPFAM" id="SSF54637">
    <property type="entry name" value="Thioesterase/thiol ester dehydrase-isomerase"/>
    <property type="match status" value="1"/>
</dbReference>
<dbReference type="InterPro" id="IPR029069">
    <property type="entry name" value="HotDog_dom_sf"/>
</dbReference>
<protein>
    <submittedName>
        <fullName evidence="3">PaaI family thioesterase</fullName>
    </submittedName>
</protein>
<feature type="domain" description="Thioesterase" evidence="2">
    <location>
        <begin position="54"/>
        <end position="122"/>
    </location>
</feature>
<evidence type="ECO:0000256" key="1">
    <source>
        <dbReference type="ARBA" id="ARBA00022801"/>
    </source>
</evidence>
<accession>A0A428MTK5</accession>
<dbReference type="OrthoDB" id="2735402at2"/>
<dbReference type="InterPro" id="IPR052723">
    <property type="entry name" value="Acyl-CoA_thioesterase_PaaI"/>
</dbReference>
<name>A0A428MTK5_9BACI</name>
<gene>
    <name evidence="3" type="ORF">D7Z54_31140</name>
</gene>
<evidence type="ECO:0000259" key="2">
    <source>
        <dbReference type="Pfam" id="PF03061"/>
    </source>
</evidence>
<dbReference type="PANTHER" id="PTHR42856">
    <property type="entry name" value="ACYL-COENZYME A THIOESTERASE PAAI"/>
    <property type="match status" value="1"/>
</dbReference>
<dbReference type="PANTHER" id="PTHR42856:SF1">
    <property type="entry name" value="ACYL-COENZYME A THIOESTERASE PAAI"/>
    <property type="match status" value="1"/>
</dbReference>
<proteinExistence type="predicted"/>
<dbReference type="Pfam" id="PF03061">
    <property type="entry name" value="4HBT"/>
    <property type="match status" value="1"/>
</dbReference>
<dbReference type="InterPro" id="IPR006683">
    <property type="entry name" value="Thioestr_dom"/>
</dbReference>
<evidence type="ECO:0000313" key="3">
    <source>
        <dbReference type="EMBL" id="RSL29454.1"/>
    </source>
</evidence>
<keyword evidence="1" id="KW-0378">Hydrolase</keyword>
<sequence length="141" mass="15257">MAQENTRLRLKEAVHDETLAPACDKTLQIKITQASDGEAYAIWEPDEQFVNGIGIVMGGFVSAAADVAMAYATASLLTDTQTFSSINLNTTYHRAIVPGTIDVNAKVKKFGRTIAYLESELIQHGKLAATSVSSVILIERQ</sequence>
<dbReference type="AlphaFoldDB" id="A0A428MTK5"/>
<dbReference type="GO" id="GO:0016289">
    <property type="term" value="F:acyl-CoA hydrolase activity"/>
    <property type="evidence" value="ECO:0007669"/>
    <property type="project" value="UniProtKB-ARBA"/>
</dbReference>
<dbReference type="NCBIfam" id="TIGR00369">
    <property type="entry name" value="unchar_dom_1"/>
    <property type="match status" value="1"/>
</dbReference>
<dbReference type="Proteomes" id="UP000275076">
    <property type="component" value="Unassembled WGS sequence"/>
</dbReference>
<dbReference type="InterPro" id="IPR003736">
    <property type="entry name" value="PAAI_dom"/>
</dbReference>
<dbReference type="EMBL" id="RBVX01000066">
    <property type="protein sequence ID" value="RSL29454.1"/>
    <property type="molecule type" value="Genomic_DNA"/>
</dbReference>
<evidence type="ECO:0000313" key="4">
    <source>
        <dbReference type="Proteomes" id="UP000275076"/>
    </source>
</evidence>
<dbReference type="RefSeq" id="WP_125562505.1">
    <property type="nucleotide sequence ID" value="NZ_RBVX01000066.1"/>
</dbReference>
<comment type="caution">
    <text evidence="3">The sequence shown here is derived from an EMBL/GenBank/DDBJ whole genome shotgun (WGS) entry which is preliminary data.</text>
</comment>
<dbReference type="CDD" id="cd03443">
    <property type="entry name" value="PaaI_thioesterase"/>
    <property type="match status" value="1"/>
</dbReference>
<keyword evidence="4" id="KW-1185">Reference proteome</keyword>